<accession>A0A9X1SWS5</accession>
<dbReference type="AlphaFoldDB" id="A0A9X1SWS5"/>
<evidence type="ECO:0000313" key="2">
    <source>
        <dbReference type="Proteomes" id="UP001138997"/>
    </source>
</evidence>
<dbReference type="RefSeq" id="WP_231438652.1">
    <property type="nucleotide sequence ID" value="NZ_JAJOMB010000001.1"/>
</dbReference>
<name>A0A9X1SWS5_9ACTN</name>
<dbReference type="Proteomes" id="UP001138997">
    <property type="component" value="Unassembled WGS sequence"/>
</dbReference>
<gene>
    <name evidence="1" type="ORF">LR394_02410</name>
</gene>
<sequence length="124" mass="13789">MTQKPAMPDVDTVRTWWHELLNGSRSRDEVHALAAPWVEGTAVVSDALADAGLWDLYGANLNHAGDGGFRHGGAPDPVHSMDDLAQQFFTWSESVRVRAEDPQAWAALLLAQRRQMRSARDNLR</sequence>
<evidence type="ECO:0000313" key="1">
    <source>
        <dbReference type="EMBL" id="MCD5309733.1"/>
    </source>
</evidence>
<reference evidence="1" key="1">
    <citation type="submission" date="2021-11" db="EMBL/GenBank/DDBJ databases">
        <title>Streptomyces corallinus and Kineosporia corallina sp. nov., two new coral-derived marine actinobacteria.</title>
        <authorList>
            <person name="Buangrab K."/>
            <person name="Sutthacheep M."/>
            <person name="Yeemin T."/>
            <person name="Harunari E."/>
            <person name="Igarashi Y."/>
            <person name="Sripreechasak P."/>
            <person name="Kanchanasin P."/>
            <person name="Tanasupawat S."/>
            <person name="Phongsopitanun W."/>
        </authorList>
    </citation>
    <scope>NUCLEOTIDE SEQUENCE</scope>
    <source>
        <strain evidence="1">JCM 31032</strain>
    </source>
</reference>
<keyword evidence="2" id="KW-1185">Reference proteome</keyword>
<protein>
    <submittedName>
        <fullName evidence="1">Uncharacterized protein</fullName>
    </submittedName>
</protein>
<comment type="caution">
    <text evidence="1">The sequence shown here is derived from an EMBL/GenBank/DDBJ whole genome shotgun (WGS) entry which is preliminary data.</text>
</comment>
<proteinExistence type="predicted"/>
<dbReference type="EMBL" id="JAJOMB010000001">
    <property type="protein sequence ID" value="MCD5309733.1"/>
    <property type="molecule type" value="Genomic_DNA"/>
</dbReference>
<organism evidence="1 2">
    <name type="scientific">Kineosporia babensis</name>
    <dbReference type="NCBI Taxonomy" id="499548"/>
    <lineage>
        <taxon>Bacteria</taxon>
        <taxon>Bacillati</taxon>
        <taxon>Actinomycetota</taxon>
        <taxon>Actinomycetes</taxon>
        <taxon>Kineosporiales</taxon>
        <taxon>Kineosporiaceae</taxon>
        <taxon>Kineosporia</taxon>
    </lineage>
</organism>